<evidence type="ECO:0000313" key="6">
    <source>
        <dbReference type="Proteomes" id="UP000235703"/>
    </source>
</evidence>
<dbReference type="SUPFAM" id="SSF53335">
    <property type="entry name" value="S-adenosyl-L-methionine-dependent methyltransferases"/>
    <property type="match status" value="1"/>
</dbReference>
<dbReference type="CDD" id="cd02440">
    <property type="entry name" value="AdoMet_MTases"/>
    <property type="match status" value="1"/>
</dbReference>
<gene>
    <name evidence="5" type="ORF">CJ198_04880</name>
</gene>
<reference evidence="5 6" key="1">
    <citation type="submission" date="2017-09" db="EMBL/GenBank/DDBJ databases">
        <title>Bacterial strain isolated from the female urinary microbiota.</title>
        <authorList>
            <person name="Thomas-White K."/>
            <person name="Kumar N."/>
            <person name="Forster S."/>
            <person name="Putonti C."/>
            <person name="Lawley T."/>
            <person name="Wolfe A.J."/>
        </authorList>
    </citation>
    <scope>NUCLEOTIDE SEQUENCE [LARGE SCALE GENOMIC DNA]</scope>
    <source>
        <strain evidence="5 6">UMB0680</strain>
    </source>
</reference>
<dbReference type="AlphaFoldDB" id="A0A2N6PJ15"/>
<evidence type="ECO:0000256" key="3">
    <source>
        <dbReference type="ARBA" id="ARBA00022691"/>
    </source>
</evidence>
<dbReference type="PANTHER" id="PTHR43464">
    <property type="entry name" value="METHYLTRANSFERASE"/>
    <property type="match status" value="1"/>
</dbReference>
<accession>A0A2N6PJ15</accession>
<dbReference type="InterPro" id="IPR041698">
    <property type="entry name" value="Methyltransf_25"/>
</dbReference>
<dbReference type="Gene3D" id="3.40.50.150">
    <property type="entry name" value="Vaccinia Virus protein VP39"/>
    <property type="match status" value="1"/>
</dbReference>
<evidence type="ECO:0000256" key="2">
    <source>
        <dbReference type="ARBA" id="ARBA00022679"/>
    </source>
</evidence>
<evidence type="ECO:0000313" key="5">
    <source>
        <dbReference type="EMBL" id="PMB98657.1"/>
    </source>
</evidence>
<dbReference type="InterPro" id="IPR029063">
    <property type="entry name" value="SAM-dependent_MTases_sf"/>
</dbReference>
<organism evidence="5 6">
    <name type="scientific">Brevibacterium luteolum</name>
    <dbReference type="NCBI Taxonomy" id="199591"/>
    <lineage>
        <taxon>Bacteria</taxon>
        <taxon>Bacillati</taxon>
        <taxon>Actinomycetota</taxon>
        <taxon>Actinomycetes</taxon>
        <taxon>Micrococcales</taxon>
        <taxon>Brevibacteriaceae</taxon>
        <taxon>Brevibacterium</taxon>
    </lineage>
</organism>
<dbReference type="EMBL" id="PNFZ01000002">
    <property type="protein sequence ID" value="PMB98657.1"/>
    <property type="molecule type" value="Genomic_DNA"/>
</dbReference>
<feature type="domain" description="Methyltransferase" evidence="4">
    <location>
        <begin position="52"/>
        <end position="145"/>
    </location>
</feature>
<dbReference type="PANTHER" id="PTHR43464:SF19">
    <property type="entry name" value="UBIQUINONE BIOSYNTHESIS O-METHYLTRANSFERASE, MITOCHONDRIAL"/>
    <property type="match status" value="1"/>
</dbReference>
<dbReference type="OrthoDB" id="7062303at2"/>
<dbReference type="GO" id="GO:0008168">
    <property type="term" value="F:methyltransferase activity"/>
    <property type="evidence" value="ECO:0007669"/>
    <property type="project" value="UniProtKB-KW"/>
</dbReference>
<evidence type="ECO:0000256" key="1">
    <source>
        <dbReference type="ARBA" id="ARBA00022603"/>
    </source>
</evidence>
<dbReference type="RefSeq" id="WP_102161326.1">
    <property type="nucleotide sequence ID" value="NZ_PNFZ01000002.1"/>
</dbReference>
<dbReference type="GO" id="GO:0032259">
    <property type="term" value="P:methylation"/>
    <property type="evidence" value="ECO:0007669"/>
    <property type="project" value="UniProtKB-KW"/>
</dbReference>
<dbReference type="Proteomes" id="UP000235703">
    <property type="component" value="Unassembled WGS sequence"/>
</dbReference>
<proteinExistence type="predicted"/>
<evidence type="ECO:0000259" key="4">
    <source>
        <dbReference type="Pfam" id="PF13649"/>
    </source>
</evidence>
<comment type="caution">
    <text evidence="5">The sequence shown here is derived from an EMBL/GenBank/DDBJ whole genome shotgun (WGS) entry which is preliminary data.</text>
</comment>
<keyword evidence="3" id="KW-0949">S-adenosyl-L-methionine</keyword>
<sequence>MSYQHQWAQMIAKDPEHSHRYAERWRSLAAAGHDLDGEARLIDAMAERGSRILDAGCGTGRVGAYLAERGHSIVGIDLDEVLISEARESCPAGEWHVGDLAETGPEQLGDGFDIAASAGNVMTFLDPASRSAVIANLASVLAPGGRLITGFGAGRGYDFDEYADDLTQAGLRIEHRFATWTLQPFAADSDFLVCVSVRA</sequence>
<keyword evidence="6" id="KW-1185">Reference proteome</keyword>
<protein>
    <submittedName>
        <fullName evidence="5">SAM-dependent methyltransferase</fullName>
    </submittedName>
</protein>
<dbReference type="Pfam" id="PF13649">
    <property type="entry name" value="Methyltransf_25"/>
    <property type="match status" value="1"/>
</dbReference>
<keyword evidence="1 5" id="KW-0489">Methyltransferase</keyword>
<keyword evidence="2 5" id="KW-0808">Transferase</keyword>
<name>A0A2N6PJ15_9MICO</name>